<proteinExistence type="predicted"/>
<feature type="transmembrane region" description="Helical" evidence="8">
    <location>
        <begin position="401"/>
        <end position="419"/>
    </location>
</feature>
<feature type="domain" description="Peptidase S24/S26A/S26B/S26C" evidence="9">
    <location>
        <begin position="32"/>
        <end position="109"/>
    </location>
</feature>
<feature type="region of interest" description="Disordered" evidence="7">
    <location>
        <begin position="496"/>
        <end position="518"/>
    </location>
</feature>
<dbReference type="SUPFAM" id="SSF51306">
    <property type="entry name" value="LexA/Signal peptidase"/>
    <property type="match status" value="1"/>
</dbReference>
<evidence type="ECO:0000256" key="2">
    <source>
        <dbReference type="ARBA" id="ARBA00022670"/>
    </source>
</evidence>
<evidence type="ECO:0000256" key="4">
    <source>
        <dbReference type="ARBA" id="ARBA00022989"/>
    </source>
</evidence>
<evidence type="ECO:0000256" key="7">
    <source>
        <dbReference type="SAM" id="MobiDB-lite"/>
    </source>
</evidence>
<organism evidence="10 11">
    <name type="scientific">Nocardioides immobilis</name>
    <dbReference type="NCBI Taxonomy" id="2049295"/>
    <lineage>
        <taxon>Bacteria</taxon>
        <taxon>Bacillati</taxon>
        <taxon>Actinomycetota</taxon>
        <taxon>Actinomycetes</taxon>
        <taxon>Propionibacteriales</taxon>
        <taxon>Nocardioidaceae</taxon>
        <taxon>Nocardioides</taxon>
    </lineage>
</organism>
<reference evidence="10 11" key="1">
    <citation type="submission" date="2018-09" db="EMBL/GenBank/DDBJ databases">
        <title>Genome sequencing of Nocardioides immobilis CCTCC AB 2017083 for comparison to Nocardioides silvaticus.</title>
        <authorList>
            <person name="Li C."/>
            <person name="Wang G."/>
        </authorList>
    </citation>
    <scope>NUCLEOTIDE SEQUENCE [LARGE SCALE GENOMIC DNA]</scope>
    <source>
        <strain evidence="10 11">CCTCC AB 2017083</strain>
    </source>
</reference>
<evidence type="ECO:0000313" key="11">
    <source>
        <dbReference type="Proteomes" id="UP000283644"/>
    </source>
</evidence>
<feature type="compositionally biased region" description="Low complexity" evidence="7">
    <location>
        <begin position="497"/>
        <end position="518"/>
    </location>
</feature>
<evidence type="ECO:0000259" key="9">
    <source>
        <dbReference type="Pfam" id="PF00717"/>
    </source>
</evidence>
<dbReference type="EMBL" id="QXGH01000055">
    <property type="protein sequence ID" value="RHW22803.1"/>
    <property type="molecule type" value="Genomic_DNA"/>
</dbReference>
<keyword evidence="4 8" id="KW-1133">Transmembrane helix</keyword>
<keyword evidence="10" id="KW-0378">Hydrolase</keyword>
<keyword evidence="11" id="KW-1185">Reference proteome</keyword>
<dbReference type="GO" id="GO:0016020">
    <property type="term" value="C:membrane"/>
    <property type="evidence" value="ECO:0007669"/>
    <property type="project" value="UniProtKB-SubCell"/>
</dbReference>
<comment type="subcellular location">
    <subcellularLocation>
        <location evidence="1">Membrane</location>
    </subcellularLocation>
</comment>
<name>A0A417XRU6_9ACTN</name>
<dbReference type="Pfam" id="PF00717">
    <property type="entry name" value="Peptidase_S24"/>
    <property type="match status" value="1"/>
</dbReference>
<sequence>MKQLTWSRMTATVLATAVLVVGFVLLAPTSLGGTATWVSTTGNSMEPRISDGDLVIVRASNTYAVGEVVAYDSADLHQMVLHRVTSIDDGRYTFRGDHNDFYDPEQPTRQQLLGKELVRIPSGGIWLDRLTHPAVLGVLAFALLAAGGTALDVKRRRRHRRKSRAMSQHAASTRTPRRAAGWAPWLRTTVAIGSIAGAIGLLLGAVSWTRPTTELETATAQSERTMRFSYHAEVPPSPAYDSTRVTSPAPIFRKVTEELDLRYSYRGDPGTVTVAAELSTANGWRSHMPLQKAVSFDDRDYTGTVELDAKRLEARAQAAADAIGIPSDQVDVAVVATITTADGDVFAPRLTFALTPTQLTLVGGNASLTVADTTATDRATRADNTLGIGDYQVSVSALRTASILLALTGLLTLGLLGLVTGRRSTNEAAAIKRRYAPILLHVEPVTSPPGRPVIDVTDFPALARLAERYGLLVMHWTRSDVETYIVHDDGITYRYRTSTNPSPASTSTSTTSAVPTST</sequence>
<feature type="region of interest" description="Disordered" evidence="7">
    <location>
        <begin position="155"/>
        <end position="175"/>
    </location>
</feature>
<dbReference type="GO" id="GO:0004252">
    <property type="term" value="F:serine-type endopeptidase activity"/>
    <property type="evidence" value="ECO:0007669"/>
    <property type="project" value="UniProtKB-UniRule"/>
</dbReference>
<dbReference type="NCBIfam" id="TIGR02228">
    <property type="entry name" value="sigpep_I_arch"/>
    <property type="match status" value="1"/>
</dbReference>
<keyword evidence="2" id="KW-0645">Protease</keyword>
<comment type="caution">
    <text evidence="10">The sequence shown here is derived from an EMBL/GenBank/DDBJ whole genome shotgun (WGS) entry which is preliminary data.</text>
</comment>
<dbReference type="AlphaFoldDB" id="A0A417XRU6"/>
<dbReference type="Pfam" id="PF17231">
    <property type="entry name" value="DUF5305"/>
    <property type="match status" value="1"/>
</dbReference>
<evidence type="ECO:0000256" key="6">
    <source>
        <dbReference type="NCBIfam" id="TIGR02228"/>
    </source>
</evidence>
<dbReference type="InterPro" id="IPR036286">
    <property type="entry name" value="LexA/Signal_pep-like_sf"/>
</dbReference>
<evidence type="ECO:0000256" key="8">
    <source>
        <dbReference type="SAM" id="Phobius"/>
    </source>
</evidence>
<feature type="compositionally biased region" description="Basic residues" evidence="7">
    <location>
        <begin position="155"/>
        <end position="164"/>
    </location>
</feature>
<evidence type="ECO:0000256" key="1">
    <source>
        <dbReference type="ARBA" id="ARBA00004370"/>
    </source>
</evidence>
<dbReference type="CDD" id="cd06462">
    <property type="entry name" value="Peptidase_S24_S26"/>
    <property type="match status" value="1"/>
</dbReference>
<dbReference type="OrthoDB" id="3178064at2"/>
<dbReference type="InterPro" id="IPR015927">
    <property type="entry name" value="Peptidase_S24_S26A/B/C"/>
</dbReference>
<evidence type="ECO:0000256" key="3">
    <source>
        <dbReference type="ARBA" id="ARBA00022692"/>
    </source>
</evidence>
<dbReference type="Proteomes" id="UP000283644">
    <property type="component" value="Unassembled WGS sequence"/>
</dbReference>
<accession>A0A417XRU6</accession>
<evidence type="ECO:0000256" key="5">
    <source>
        <dbReference type="ARBA" id="ARBA00023136"/>
    </source>
</evidence>
<feature type="transmembrane region" description="Helical" evidence="8">
    <location>
        <begin position="134"/>
        <end position="153"/>
    </location>
</feature>
<protein>
    <recommendedName>
        <fullName evidence="6">Signal peptidase I</fullName>
        <ecNumber evidence="6">3.4.21.89</ecNumber>
    </recommendedName>
</protein>
<gene>
    <name evidence="10" type="ORF">D0Z08_31025</name>
</gene>
<feature type="transmembrane region" description="Helical" evidence="8">
    <location>
        <begin position="185"/>
        <end position="208"/>
    </location>
</feature>
<dbReference type="InterPro" id="IPR035185">
    <property type="entry name" value="DUF5305"/>
</dbReference>
<keyword evidence="5 8" id="KW-0472">Membrane</keyword>
<dbReference type="RefSeq" id="WP_118929148.1">
    <property type="nucleotide sequence ID" value="NZ_QXGH01000055.1"/>
</dbReference>
<evidence type="ECO:0000313" key="10">
    <source>
        <dbReference type="EMBL" id="RHW22803.1"/>
    </source>
</evidence>
<keyword evidence="3 8" id="KW-0812">Transmembrane</keyword>
<dbReference type="EC" id="3.4.21.89" evidence="6"/>
<dbReference type="GO" id="GO:0006465">
    <property type="term" value="P:signal peptide processing"/>
    <property type="evidence" value="ECO:0007669"/>
    <property type="project" value="UniProtKB-UniRule"/>
</dbReference>
<dbReference type="GO" id="GO:0009003">
    <property type="term" value="F:signal peptidase activity"/>
    <property type="evidence" value="ECO:0007669"/>
    <property type="project" value="UniProtKB-EC"/>
</dbReference>
<dbReference type="InterPro" id="IPR001733">
    <property type="entry name" value="Peptidase_S26B"/>
</dbReference>
<dbReference type="Gene3D" id="2.10.109.10">
    <property type="entry name" value="Umud Fragment, subunit A"/>
    <property type="match status" value="1"/>
</dbReference>
<feature type="compositionally biased region" description="Polar residues" evidence="7">
    <location>
        <begin position="165"/>
        <end position="174"/>
    </location>
</feature>